<feature type="region of interest" description="Disordered" evidence="1">
    <location>
        <begin position="138"/>
        <end position="172"/>
    </location>
</feature>
<proteinExistence type="predicted"/>
<sequence length="518" mass="55854">MGSSPTFVRACCAIDIAELQNKLKLGASVTIVVVAAGTGIGTVSNPGGSESKNYHLAALTHRETPQKASVYWMMRDHLLTQQNPRISPETPKNVRLAELQRDVTALGVDWHDRSKRAENGLQRNATLACLLKAHAANNRAKSEENKCPESSNSGESNNAKSDDINSALRFQGDPTSTPLAQEALFAAVESDSACAAALSNSRMGALFVSVVQEVAKQTVDHELSVATSGTNIRRTVLQRVVRVFRSLNALEGVSPQEASALLVESLRYALFDGYVGARFSANKLVSGRGVLVDNAVYKKEVPDGYEMLRDAKNNPITKMVKETNDKDAEDVSYTACYPKGVGRFSITPAMVVVLSTLMSNAFEENFSNIGDVFERDMAKFLYFTVQVFHGRTVRELVAFIVGPFAAVGEAAQEILNGDRRVDFGSLTLRIAGSLQKVHDARRDELWSNKSGGAWIEISPPGLPSADVVLHIPDVITLPIQCKDRVNVVFSVATFGSGAAAAQSTSSPNTLSRSSFISA</sequence>
<dbReference type="EMBL" id="CYKH01001889">
    <property type="protein sequence ID" value="CUG91081.1"/>
    <property type="molecule type" value="Genomic_DNA"/>
</dbReference>
<evidence type="ECO:0000256" key="1">
    <source>
        <dbReference type="SAM" id="MobiDB-lite"/>
    </source>
</evidence>
<evidence type="ECO:0000313" key="2">
    <source>
        <dbReference type="EMBL" id="CUG91081.1"/>
    </source>
</evidence>
<protein>
    <submittedName>
        <fullName evidence="2">Uncharacterized protein</fullName>
    </submittedName>
</protein>
<name>A0A0S4JL22_BODSA</name>
<feature type="compositionally biased region" description="Polar residues" evidence="1">
    <location>
        <begin position="148"/>
        <end position="159"/>
    </location>
</feature>
<dbReference type="Proteomes" id="UP000051952">
    <property type="component" value="Unassembled WGS sequence"/>
</dbReference>
<dbReference type="AlphaFoldDB" id="A0A0S4JL22"/>
<gene>
    <name evidence="2" type="ORF">BSAL_02380</name>
</gene>
<evidence type="ECO:0000313" key="3">
    <source>
        <dbReference type="Proteomes" id="UP000051952"/>
    </source>
</evidence>
<reference evidence="3" key="1">
    <citation type="submission" date="2015-09" db="EMBL/GenBank/DDBJ databases">
        <authorList>
            <consortium name="Pathogen Informatics"/>
        </authorList>
    </citation>
    <scope>NUCLEOTIDE SEQUENCE [LARGE SCALE GENOMIC DNA]</scope>
    <source>
        <strain evidence="3">Lake Konstanz</strain>
    </source>
</reference>
<accession>A0A0S4JL22</accession>
<organism evidence="2 3">
    <name type="scientific">Bodo saltans</name>
    <name type="common">Flagellated protozoan</name>
    <dbReference type="NCBI Taxonomy" id="75058"/>
    <lineage>
        <taxon>Eukaryota</taxon>
        <taxon>Discoba</taxon>
        <taxon>Euglenozoa</taxon>
        <taxon>Kinetoplastea</taxon>
        <taxon>Metakinetoplastina</taxon>
        <taxon>Eubodonida</taxon>
        <taxon>Bodonidae</taxon>
        <taxon>Bodo</taxon>
    </lineage>
</organism>
<dbReference type="VEuPathDB" id="TriTrypDB:BSAL_02380"/>
<keyword evidence="3" id="KW-1185">Reference proteome</keyword>